<protein>
    <submittedName>
        <fullName evidence="2">Metallo-hydrolase/oxidoreductase</fullName>
    </submittedName>
</protein>
<dbReference type="Gene3D" id="3.60.15.10">
    <property type="entry name" value="Ribonuclease Z/Hydroxyacylglutathione hydrolase-like"/>
    <property type="match status" value="1"/>
</dbReference>
<dbReference type="Proteomes" id="UP000193922">
    <property type="component" value="Unassembled WGS sequence"/>
</dbReference>
<evidence type="ECO:0000313" key="3">
    <source>
        <dbReference type="Proteomes" id="UP000193922"/>
    </source>
</evidence>
<dbReference type="Pfam" id="PF12706">
    <property type="entry name" value="Lactamase_B_2"/>
    <property type="match status" value="1"/>
</dbReference>
<reference evidence="2 3" key="1">
    <citation type="submission" date="2016-07" db="EMBL/GenBank/DDBJ databases">
        <title>Pervasive Adenine N6-methylation of Active Genes in Fungi.</title>
        <authorList>
            <consortium name="DOE Joint Genome Institute"/>
            <person name="Mondo S.J."/>
            <person name="Dannebaum R.O."/>
            <person name="Kuo R.C."/>
            <person name="Labutti K."/>
            <person name="Haridas S."/>
            <person name="Kuo A."/>
            <person name="Salamov A."/>
            <person name="Ahrendt S.R."/>
            <person name="Lipzen A."/>
            <person name="Sullivan W."/>
            <person name="Andreopoulos W.B."/>
            <person name="Clum A."/>
            <person name="Lindquist E."/>
            <person name="Daum C."/>
            <person name="Ramamoorthy G.K."/>
            <person name="Gryganskyi A."/>
            <person name="Culley D."/>
            <person name="Magnuson J.K."/>
            <person name="James T.Y."/>
            <person name="O'Malley M.A."/>
            <person name="Stajich J.E."/>
            <person name="Spatafora J.W."/>
            <person name="Visel A."/>
            <person name="Grigoriev I.V."/>
        </authorList>
    </citation>
    <scope>NUCLEOTIDE SEQUENCE [LARGE SCALE GENOMIC DNA]</scope>
    <source>
        <strain evidence="2 3">ATCC 12442</strain>
    </source>
</reference>
<dbReference type="PANTHER" id="PTHR15032:SF4">
    <property type="entry name" value="N-ACYL-PHOSPHATIDYLETHANOLAMINE-HYDROLYZING PHOSPHOLIPASE D"/>
    <property type="match status" value="1"/>
</dbReference>
<dbReference type="GO" id="GO:0005737">
    <property type="term" value="C:cytoplasm"/>
    <property type="evidence" value="ECO:0007669"/>
    <property type="project" value="TreeGrafter"/>
</dbReference>
<dbReference type="AlphaFoldDB" id="A0A1Y1W6E2"/>
<dbReference type="OrthoDB" id="332863at2759"/>
<dbReference type="EMBL" id="MCFD01000008">
    <property type="protein sequence ID" value="ORX69081.1"/>
    <property type="molecule type" value="Genomic_DNA"/>
</dbReference>
<name>A0A1Y1W6E2_9FUNG</name>
<keyword evidence="2" id="KW-0378">Hydrolase</keyword>
<organism evidence="2 3">
    <name type="scientific">Linderina pennispora</name>
    <dbReference type="NCBI Taxonomy" id="61395"/>
    <lineage>
        <taxon>Eukaryota</taxon>
        <taxon>Fungi</taxon>
        <taxon>Fungi incertae sedis</taxon>
        <taxon>Zoopagomycota</taxon>
        <taxon>Kickxellomycotina</taxon>
        <taxon>Kickxellomycetes</taxon>
        <taxon>Kickxellales</taxon>
        <taxon>Kickxellaceae</taxon>
        <taxon>Linderina</taxon>
    </lineage>
</organism>
<dbReference type="STRING" id="61395.A0A1Y1W6E2"/>
<feature type="domain" description="Metallo-beta-lactamase" evidence="1">
    <location>
        <begin position="100"/>
        <end position="313"/>
    </location>
</feature>
<dbReference type="RefSeq" id="XP_040742813.1">
    <property type="nucleotide sequence ID" value="XM_040883786.1"/>
</dbReference>
<dbReference type="InterPro" id="IPR001279">
    <property type="entry name" value="Metallo-B-lactamas"/>
</dbReference>
<dbReference type="GeneID" id="63800434"/>
<dbReference type="GO" id="GO:0016787">
    <property type="term" value="F:hydrolase activity"/>
    <property type="evidence" value="ECO:0007669"/>
    <property type="project" value="UniProtKB-KW"/>
</dbReference>
<dbReference type="SUPFAM" id="SSF56281">
    <property type="entry name" value="Metallo-hydrolase/oxidoreductase"/>
    <property type="match status" value="1"/>
</dbReference>
<evidence type="ECO:0000313" key="2">
    <source>
        <dbReference type="EMBL" id="ORX69081.1"/>
    </source>
</evidence>
<gene>
    <name evidence="2" type="ORF">DL89DRAFT_170964</name>
</gene>
<accession>A0A1Y1W6E2</accession>
<evidence type="ECO:0000259" key="1">
    <source>
        <dbReference type="Pfam" id="PF12706"/>
    </source>
</evidence>
<proteinExistence type="predicted"/>
<dbReference type="PANTHER" id="PTHR15032">
    <property type="entry name" value="N-ACYL-PHOSPHATIDYLETHANOLAMINE-HYDROLYZING PHOSPHOLIPASE D"/>
    <property type="match status" value="1"/>
</dbReference>
<keyword evidence="3" id="KW-1185">Reference proteome</keyword>
<comment type="caution">
    <text evidence="2">The sequence shown here is derived from an EMBL/GenBank/DDBJ whole genome shotgun (WGS) entry which is preliminary data.</text>
</comment>
<dbReference type="InterPro" id="IPR036866">
    <property type="entry name" value="RibonucZ/Hydroxyglut_hydro"/>
</dbReference>
<sequence length="358" mass="39727">MAQLQGQELRQQLAKDKSHHLPNGRFKNPWNSFQPASWLSYVSYLLFRRSTKLVTQSIEEGRAPEVLVLDTDALSNPPKDKIQFTWLGQSSLFVQIDGANILFDPALSERCSPVQWIGPKRITKAPCAVAELPRIDAVVLSHDHVDHLDWNTLTDVVAKYPEIQILAPLGNGPILKSIGFKNIRLADWWDELEIELGAENKSLTFACTPAQHSSGRGFFDKDASLWASWVVQGSGRFFFSGDSGYSASNNNPTGAKNPAFEQIGKVYGPIDLAAIAIGIYSPPEILDSLNMQPEQSVKVHEEIRSRRSIGVHWGTLAVTEEPVDEPPQRLAAEVLARGHQAEDFGVIRIGETVQQAWN</sequence>